<evidence type="ECO:0008006" key="4">
    <source>
        <dbReference type="Google" id="ProtNLM"/>
    </source>
</evidence>
<accession>A0AB34K6Z8</accession>
<feature type="signal peptide" evidence="1">
    <location>
        <begin position="1"/>
        <end position="16"/>
    </location>
</feature>
<sequence length="224" mass="24174">MMTAALLALAAAGNRASPFTRGEATHPSRGMARHLSRRVVLAAAALLPLQARRAEAFAPLDPKVSALAAESIECRERGCKQAALNQLKSLLEVSAVEKNAKGEASAHDLQVVKCLAALNPDDPDAPIRVKVKVVAEAVDMMDYVAVIWLANKSSGDILSARAMAIQDEGAPTIRYDLFFTGEELLRIKDDVLVPRLYCAEHGLWEGSEFTLSQYLIQGGLDLPR</sequence>
<reference evidence="2 3" key="1">
    <citation type="journal article" date="2024" name="Science">
        <title>Giant polyketide synthase enzymes in the biosynthesis of giant marine polyether toxins.</title>
        <authorList>
            <person name="Fallon T.R."/>
            <person name="Shende V.V."/>
            <person name="Wierzbicki I.H."/>
            <person name="Pendleton A.L."/>
            <person name="Watervoot N.F."/>
            <person name="Auber R.P."/>
            <person name="Gonzalez D.J."/>
            <person name="Wisecaver J.H."/>
            <person name="Moore B.S."/>
        </authorList>
    </citation>
    <scope>NUCLEOTIDE SEQUENCE [LARGE SCALE GENOMIC DNA]</scope>
    <source>
        <strain evidence="2 3">12B1</strain>
    </source>
</reference>
<dbReference type="EMBL" id="JBGBPQ010000001">
    <property type="protein sequence ID" value="KAL1529043.1"/>
    <property type="molecule type" value="Genomic_DNA"/>
</dbReference>
<dbReference type="Proteomes" id="UP001515480">
    <property type="component" value="Unassembled WGS sequence"/>
</dbReference>
<keyword evidence="1" id="KW-0732">Signal</keyword>
<proteinExistence type="predicted"/>
<feature type="chain" id="PRO_5044214922" description="Amine oxidase" evidence="1">
    <location>
        <begin position="17"/>
        <end position="224"/>
    </location>
</feature>
<name>A0AB34K6Z8_PRYPA</name>
<evidence type="ECO:0000256" key="1">
    <source>
        <dbReference type="SAM" id="SignalP"/>
    </source>
</evidence>
<organism evidence="2 3">
    <name type="scientific">Prymnesium parvum</name>
    <name type="common">Toxic golden alga</name>
    <dbReference type="NCBI Taxonomy" id="97485"/>
    <lineage>
        <taxon>Eukaryota</taxon>
        <taxon>Haptista</taxon>
        <taxon>Haptophyta</taxon>
        <taxon>Prymnesiophyceae</taxon>
        <taxon>Prymnesiales</taxon>
        <taxon>Prymnesiaceae</taxon>
        <taxon>Prymnesium</taxon>
    </lineage>
</organism>
<protein>
    <recommendedName>
        <fullName evidence="4">Amine oxidase</fullName>
    </recommendedName>
</protein>
<gene>
    <name evidence="2" type="ORF">AB1Y20_000006</name>
</gene>
<evidence type="ECO:0000313" key="3">
    <source>
        <dbReference type="Proteomes" id="UP001515480"/>
    </source>
</evidence>
<dbReference type="AlphaFoldDB" id="A0AB34K6Z8"/>
<evidence type="ECO:0000313" key="2">
    <source>
        <dbReference type="EMBL" id="KAL1529043.1"/>
    </source>
</evidence>
<keyword evidence="3" id="KW-1185">Reference proteome</keyword>
<comment type="caution">
    <text evidence="2">The sequence shown here is derived from an EMBL/GenBank/DDBJ whole genome shotgun (WGS) entry which is preliminary data.</text>
</comment>